<evidence type="ECO:0000313" key="11">
    <source>
        <dbReference type="EMBL" id="HIV08698.1"/>
    </source>
</evidence>
<evidence type="ECO:0000256" key="9">
    <source>
        <dbReference type="HAMAP-Rule" id="MF_00151"/>
    </source>
</evidence>
<comment type="catalytic activity">
    <reaction evidence="8 9">
        <text>(R)-4'-phosphopantetheine + ATP + H(+) = 3'-dephospho-CoA + diphosphate</text>
        <dbReference type="Rhea" id="RHEA:19801"/>
        <dbReference type="ChEBI" id="CHEBI:15378"/>
        <dbReference type="ChEBI" id="CHEBI:30616"/>
        <dbReference type="ChEBI" id="CHEBI:33019"/>
        <dbReference type="ChEBI" id="CHEBI:57328"/>
        <dbReference type="ChEBI" id="CHEBI:61723"/>
        <dbReference type="EC" id="2.7.7.3"/>
    </reaction>
</comment>
<dbReference type="Proteomes" id="UP000886845">
    <property type="component" value="Unassembled WGS sequence"/>
</dbReference>
<feature type="binding site" evidence="9">
    <location>
        <position position="103"/>
    </location>
    <ligand>
        <name>ATP</name>
        <dbReference type="ChEBI" id="CHEBI:30616"/>
    </ligand>
</feature>
<dbReference type="HAMAP" id="MF_00151">
    <property type="entry name" value="PPAT_bact"/>
    <property type="match status" value="1"/>
</dbReference>
<dbReference type="Pfam" id="PF01467">
    <property type="entry name" value="CTP_transf_like"/>
    <property type="match status" value="1"/>
</dbReference>
<feature type="binding site" evidence="9">
    <location>
        <begin position="11"/>
        <end position="12"/>
    </location>
    <ligand>
        <name>ATP</name>
        <dbReference type="ChEBI" id="CHEBI:30616"/>
    </ligand>
</feature>
<comment type="similarity">
    <text evidence="9">Belongs to the bacterial CoaD family.</text>
</comment>
<reference evidence="11" key="1">
    <citation type="submission" date="2020-10" db="EMBL/GenBank/DDBJ databases">
        <authorList>
            <person name="Gilroy R."/>
        </authorList>
    </citation>
    <scope>NUCLEOTIDE SEQUENCE</scope>
    <source>
        <strain evidence="11">35461</strain>
    </source>
</reference>
<evidence type="ECO:0000256" key="4">
    <source>
        <dbReference type="ARBA" id="ARBA00022741"/>
    </source>
</evidence>
<accession>A0A9D1T2W6</accession>
<comment type="subunit">
    <text evidence="9">Homohexamer.</text>
</comment>
<keyword evidence="1 9" id="KW-0963">Cytoplasm</keyword>
<evidence type="ECO:0000256" key="2">
    <source>
        <dbReference type="ARBA" id="ARBA00022679"/>
    </source>
</evidence>
<evidence type="ECO:0000313" key="12">
    <source>
        <dbReference type="Proteomes" id="UP000886845"/>
    </source>
</evidence>
<dbReference type="InterPro" id="IPR001980">
    <property type="entry name" value="PPAT"/>
</dbReference>
<dbReference type="EC" id="2.7.7.3" evidence="9"/>
<feature type="binding site" evidence="9">
    <location>
        <position position="92"/>
    </location>
    <ligand>
        <name>substrate</name>
    </ligand>
</feature>
<dbReference type="InterPro" id="IPR004821">
    <property type="entry name" value="Cyt_trans-like"/>
</dbReference>
<keyword evidence="7 9" id="KW-0173">Coenzyme A biosynthesis</keyword>
<comment type="caution">
    <text evidence="11">The sequence shown here is derived from an EMBL/GenBank/DDBJ whole genome shotgun (WGS) entry which is preliminary data.</text>
</comment>
<evidence type="ECO:0000256" key="6">
    <source>
        <dbReference type="ARBA" id="ARBA00022842"/>
    </source>
</evidence>
<name>A0A9D1T2W6_9BACT</name>
<dbReference type="GO" id="GO:0015937">
    <property type="term" value="P:coenzyme A biosynthetic process"/>
    <property type="evidence" value="ECO:0007669"/>
    <property type="project" value="UniProtKB-UniRule"/>
</dbReference>
<dbReference type="PANTHER" id="PTHR21342:SF1">
    <property type="entry name" value="PHOSPHOPANTETHEINE ADENYLYLTRANSFERASE"/>
    <property type="match status" value="1"/>
</dbReference>
<evidence type="ECO:0000256" key="8">
    <source>
        <dbReference type="ARBA" id="ARBA00029346"/>
    </source>
</evidence>
<feature type="binding site" evidence="9">
    <location>
        <begin position="93"/>
        <end position="95"/>
    </location>
    <ligand>
        <name>ATP</name>
        <dbReference type="ChEBI" id="CHEBI:30616"/>
    </ligand>
</feature>
<feature type="binding site" evidence="9">
    <location>
        <position position="11"/>
    </location>
    <ligand>
        <name>substrate</name>
    </ligand>
</feature>
<dbReference type="PANTHER" id="PTHR21342">
    <property type="entry name" value="PHOSPHOPANTETHEINE ADENYLYLTRANSFERASE"/>
    <property type="match status" value="1"/>
</dbReference>
<keyword evidence="5 9" id="KW-0067">ATP-binding</keyword>
<dbReference type="Gene3D" id="3.40.50.620">
    <property type="entry name" value="HUPs"/>
    <property type="match status" value="1"/>
</dbReference>
<comment type="function">
    <text evidence="9">Reversibly transfers an adenylyl group from ATP to 4'-phosphopantetheine, yielding dephospho-CoA (dPCoA) and pyrophosphate.</text>
</comment>
<dbReference type="AlphaFoldDB" id="A0A9D1T2W6"/>
<feature type="domain" description="Cytidyltransferase-like" evidence="10">
    <location>
        <begin position="7"/>
        <end position="138"/>
    </location>
</feature>
<dbReference type="NCBIfam" id="TIGR00125">
    <property type="entry name" value="cyt_tran_rel"/>
    <property type="match status" value="1"/>
</dbReference>
<evidence type="ECO:0000259" key="10">
    <source>
        <dbReference type="Pfam" id="PF01467"/>
    </source>
</evidence>
<evidence type="ECO:0000256" key="7">
    <source>
        <dbReference type="ARBA" id="ARBA00022993"/>
    </source>
</evidence>
<dbReference type="EMBL" id="DVOR01000036">
    <property type="protein sequence ID" value="HIV08698.1"/>
    <property type="molecule type" value="Genomic_DNA"/>
</dbReference>
<comment type="cofactor">
    <cofactor evidence="9">
        <name>Mg(2+)</name>
        <dbReference type="ChEBI" id="CHEBI:18420"/>
    </cofactor>
</comment>
<dbReference type="GO" id="GO:0005524">
    <property type="term" value="F:ATP binding"/>
    <property type="evidence" value="ECO:0007669"/>
    <property type="project" value="UniProtKB-KW"/>
</dbReference>
<feature type="binding site" evidence="9">
    <location>
        <begin position="128"/>
        <end position="134"/>
    </location>
    <ligand>
        <name>ATP</name>
        <dbReference type="ChEBI" id="CHEBI:30616"/>
    </ligand>
</feature>
<evidence type="ECO:0000256" key="5">
    <source>
        <dbReference type="ARBA" id="ARBA00022840"/>
    </source>
</evidence>
<organism evidence="11 12">
    <name type="scientific">Candidatus Spyradenecus faecavium</name>
    <dbReference type="NCBI Taxonomy" id="2840947"/>
    <lineage>
        <taxon>Bacteria</taxon>
        <taxon>Pseudomonadati</taxon>
        <taxon>Lentisphaerota</taxon>
        <taxon>Lentisphaeria</taxon>
        <taxon>Lentisphaerales</taxon>
        <taxon>Lentisphaeraceae</taxon>
        <taxon>Lentisphaeraceae incertae sedis</taxon>
        <taxon>Candidatus Spyradenecus</taxon>
    </lineage>
</organism>
<dbReference type="CDD" id="cd02163">
    <property type="entry name" value="PPAT"/>
    <property type="match status" value="1"/>
</dbReference>
<reference evidence="11" key="2">
    <citation type="journal article" date="2021" name="PeerJ">
        <title>Extensive microbial diversity within the chicken gut microbiome revealed by metagenomics and culture.</title>
        <authorList>
            <person name="Gilroy R."/>
            <person name="Ravi A."/>
            <person name="Getino M."/>
            <person name="Pursley I."/>
            <person name="Horton D.L."/>
            <person name="Alikhan N.F."/>
            <person name="Baker D."/>
            <person name="Gharbi K."/>
            <person name="Hall N."/>
            <person name="Watson M."/>
            <person name="Adriaenssens E.M."/>
            <person name="Foster-Nyarko E."/>
            <person name="Jarju S."/>
            <person name="Secka A."/>
            <person name="Antonio M."/>
            <person name="Oren A."/>
            <person name="Chaudhuri R.R."/>
            <person name="La Ragione R."/>
            <person name="Hildebrand F."/>
            <person name="Pallen M.J."/>
        </authorList>
    </citation>
    <scope>NUCLEOTIDE SEQUENCE</scope>
    <source>
        <strain evidence="11">35461</strain>
    </source>
</reference>
<dbReference type="SUPFAM" id="SSF52374">
    <property type="entry name" value="Nucleotidylyl transferase"/>
    <property type="match status" value="1"/>
</dbReference>
<keyword evidence="6 9" id="KW-0460">Magnesium</keyword>
<gene>
    <name evidence="9 11" type="primary">coaD</name>
    <name evidence="11" type="ORF">IAC79_01105</name>
</gene>
<sequence>MKETTAVYPGTFDPMTKGHFDLICRSAGLFDRLIVAVAGISPKPTRLFGIDERMEMVREAIAEEGLANVTVKPLDCLLVEFCRRQGVRAVVRGLRAYSDFEYEFQMALTNRQLAPEVETLFLMPNEEHSYITASTVREVARYGGATAHFVPPCVERHLRAFLAAHPEQRIQGGAVGNTGAFDR</sequence>
<keyword evidence="2 9" id="KW-0808">Transferase</keyword>
<keyword evidence="3 9" id="KW-0548">Nucleotidyltransferase</keyword>
<dbReference type="InterPro" id="IPR014729">
    <property type="entry name" value="Rossmann-like_a/b/a_fold"/>
</dbReference>
<feature type="binding site" evidence="9">
    <location>
        <position position="19"/>
    </location>
    <ligand>
        <name>ATP</name>
        <dbReference type="ChEBI" id="CHEBI:30616"/>
    </ligand>
</feature>
<evidence type="ECO:0000256" key="1">
    <source>
        <dbReference type="ARBA" id="ARBA00022490"/>
    </source>
</evidence>
<protein>
    <recommendedName>
        <fullName evidence="9">Phosphopantetheine adenylyltransferase</fullName>
        <ecNumber evidence="9">2.7.7.3</ecNumber>
    </recommendedName>
    <alternativeName>
        <fullName evidence="9">Dephospho-CoA pyrophosphorylase</fullName>
    </alternativeName>
    <alternativeName>
        <fullName evidence="9">Pantetheine-phosphate adenylyltransferase</fullName>
        <shortName evidence="9">PPAT</shortName>
    </alternativeName>
</protein>
<dbReference type="PRINTS" id="PR01020">
    <property type="entry name" value="LPSBIOSNTHSS"/>
</dbReference>
<feature type="binding site" evidence="9">
    <location>
        <position position="78"/>
    </location>
    <ligand>
        <name>substrate</name>
    </ligand>
</feature>
<feature type="site" description="Transition state stabilizer" evidence="9">
    <location>
        <position position="19"/>
    </location>
</feature>
<comment type="subcellular location">
    <subcellularLocation>
        <location evidence="9">Cytoplasm</location>
    </subcellularLocation>
</comment>
<feature type="binding site" evidence="9">
    <location>
        <position position="43"/>
    </location>
    <ligand>
        <name>substrate</name>
    </ligand>
</feature>
<dbReference type="GO" id="GO:0005737">
    <property type="term" value="C:cytoplasm"/>
    <property type="evidence" value="ECO:0007669"/>
    <property type="project" value="UniProtKB-SubCell"/>
</dbReference>
<dbReference type="GO" id="GO:0004595">
    <property type="term" value="F:pantetheine-phosphate adenylyltransferase activity"/>
    <property type="evidence" value="ECO:0007669"/>
    <property type="project" value="UniProtKB-UniRule"/>
</dbReference>
<comment type="pathway">
    <text evidence="9">Cofactor biosynthesis; coenzyme A biosynthesis; CoA from (R)-pantothenate: step 4/5.</text>
</comment>
<evidence type="ECO:0000256" key="3">
    <source>
        <dbReference type="ARBA" id="ARBA00022695"/>
    </source>
</evidence>
<proteinExistence type="inferred from homology"/>
<keyword evidence="4 9" id="KW-0547">Nucleotide-binding</keyword>
<dbReference type="NCBIfam" id="TIGR01510">
    <property type="entry name" value="coaD_prev_kdtB"/>
    <property type="match status" value="1"/>
</dbReference>